<protein>
    <submittedName>
        <fullName evidence="3">Uncharacterized protein</fullName>
    </submittedName>
</protein>
<gene>
    <name evidence="3" type="ORF">P171DRAFT_526841</name>
</gene>
<proteinExistence type="predicted"/>
<evidence type="ECO:0000313" key="3">
    <source>
        <dbReference type="EMBL" id="KAF2437632.1"/>
    </source>
</evidence>
<evidence type="ECO:0000256" key="1">
    <source>
        <dbReference type="SAM" id="MobiDB-lite"/>
    </source>
</evidence>
<feature type="region of interest" description="Disordered" evidence="1">
    <location>
        <begin position="185"/>
        <end position="214"/>
    </location>
</feature>
<feature type="transmembrane region" description="Helical" evidence="2">
    <location>
        <begin position="12"/>
        <end position="31"/>
    </location>
</feature>
<keyword evidence="2" id="KW-0812">Transmembrane</keyword>
<keyword evidence="4" id="KW-1185">Reference proteome</keyword>
<evidence type="ECO:0000313" key="4">
    <source>
        <dbReference type="Proteomes" id="UP000799764"/>
    </source>
</evidence>
<feature type="compositionally biased region" description="Basic and acidic residues" evidence="1">
    <location>
        <begin position="201"/>
        <end position="213"/>
    </location>
</feature>
<dbReference type="AlphaFoldDB" id="A0A9P4U645"/>
<name>A0A9P4U645_9PLEO</name>
<feature type="compositionally biased region" description="Basic and acidic residues" evidence="1">
    <location>
        <begin position="103"/>
        <end position="127"/>
    </location>
</feature>
<dbReference type="Proteomes" id="UP000799764">
    <property type="component" value="Unassembled WGS sequence"/>
</dbReference>
<evidence type="ECO:0000256" key="2">
    <source>
        <dbReference type="SAM" id="Phobius"/>
    </source>
</evidence>
<accession>A0A9P4U645</accession>
<feature type="region of interest" description="Disordered" evidence="1">
    <location>
        <begin position="76"/>
        <end position="165"/>
    </location>
</feature>
<keyword evidence="2" id="KW-0472">Membrane</keyword>
<sequence>MVDINMSTPVQHRFAMSLLLVMGIDICAAMYCHLSSNHPLLSFLLHTLLTRIIFKMFPSLMTRTMSVVIRVEDGPGGRDTLASVKRDAGTLSPTEPSKASAAPHDEKDTCDHGEHVHAAEDATHETTDPGLADAPPPDSRAGSPPVQVASDGPGTVSPVRPSLLSVAHPRRPLPFKIPVVLGKRTHEDKESSMTRASALPDEPKKRRRVDLSRSRALIKYVNPRHMQKHLKLRYSAQPTPESAEGT</sequence>
<reference evidence="3" key="1">
    <citation type="journal article" date="2020" name="Stud. Mycol.">
        <title>101 Dothideomycetes genomes: a test case for predicting lifestyles and emergence of pathogens.</title>
        <authorList>
            <person name="Haridas S."/>
            <person name="Albert R."/>
            <person name="Binder M."/>
            <person name="Bloem J."/>
            <person name="Labutti K."/>
            <person name="Salamov A."/>
            <person name="Andreopoulos B."/>
            <person name="Baker S."/>
            <person name="Barry K."/>
            <person name="Bills G."/>
            <person name="Bluhm B."/>
            <person name="Cannon C."/>
            <person name="Castanera R."/>
            <person name="Culley D."/>
            <person name="Daum C."/>
            <person name="Ezra D."/>
            <person name="Gonzalez J."/>
            <person name="Henrissat B."/>
            <person name="Kuo A."/>
            <person name="Liang C."/>
            <person name="Lipzen A."/>
            <person name="Lutzoni F."/>
            <person name="Magnuson J."/>
            <person name="Mondo S."/>
            <person name="Nolan M."/>
            <person name="Ohm R."/>
            <person name="Pangilinan J."/>
            <person name="Park H.-J."/>
            <person name="Ramirez L."/>
            <person name="Alfaro M."/>
            <person name="Sun H."/>
            <person name="Tritt A."/>
            <person name="Yoshinaga Y."/>
            <person name="Zwiers L.-H."/>
            <person name="Turgeon B."/>
            <person name="Goodwin S."/>
            <person name="Spatafora J."/>
            <person name="Crous P."/>
            <person name="Grigoriev I."/>
        </authorList>
    </citation>
    <scope>NUCLEOTIDE SEQUENCE</scope>
    <source>
        <strain evidence="3">CBS 690.94</strain>
    </source>
</reference>
<keyword evidence="2" id="KW-1133">Transmembrane helix</keyword>
<comment type="caution">
    <text evidence="3">The sequence shown here is derived from an EMBL/GenBank/DDBJ whole genome shotgun (WGS) entry which is preliminary data.</text>
</comment>
<organism evidence="3 4">
    <name type="scientific">Karstenula rhodostoma CBS 690.94</name>
    <dbReference type="NCBI Taxonomy" id="1392251"/>
    <lineage>
        <taxon>Eukaryota</taxon>
        <taxon>Fungi</taxon>
        <taxon>Dikarya</taxon>
        <taxon>Ascomycota</taxon>
        <taxon>Pezizomycotina</taxon>
        <taxon>Dothideomycetes</taxon>
        <taxon>Pleosporomycetidae</taxon>
        <taxon>Pleosporales</taxon>
        <taxon>Massarineae</taxon>
        <taxon>Didymosphaeriaceae</taxon>
        <taxon>Karstenula</taxon>
    </lineage>
</organism>
<dbReference type="EMBL" id="MU001515">
    <property type="protein sequence ID" value="KAF2437632.1"/>
    <property type="molecule type" value="Genomic_DNA"/>
</dbReference>